<evidence type="ECO:0000313" key="6">
    <source>
        <dbReference type="RefSeq" id="XP_021846738.1"/>
    </source>
</evidence>
<name>A0A9R0ICX7_SPIOL</name>
<dbReference type="GO" id="GO:0009699">
    <property type="term" value="P:phenylpropanoid biosynthetic process"/>
    <property type="evidence" value="ECO:0007669"/>
    <property type="project" value="UniProtKB-ARBA"/>
</dbReference>
<proteinExistence type="inferred from homology"/>
<comment type="subunit">
    <text evidence="2 4">Homodimer.</text>
</comment>
<feature type="chain" id="PRO_5040536789" description="Dirigent protein" evidence="4">
    <location>
        <begin position="27"/>
        <end position="194"/>
    </location>
</feature>
<gene>
    <name evidence="6" type="primary">LOC110786493</name>
</gene>
<evidence type="ECO:0000256" key="2">
    <source>
        <dbReference type="ARBA" id="ARBA00011738"/>
    </source>
</evidence>
<comment type="function">
    <text evidence="4">Dirigent proteins impart stereoselectivity on the phenoxy radical-coupling reaction, yielding optically active lignans from two molecules of coniferyl alcohol in the biosynthesis of lignans, flavonolignans, and alkaloids and thus plays a central role in plant secondary metabolism.</text>
</comment>
<keyword evidence="4" id="KW-0732">Signal</keyword>
<dbReference type="Proteomes" id="UP000813463">
    <property type="component" value="Chromosome 4"/>
</dbReference>
<accession>A0A9R0ICX7</accession>
<keyword evidence="4" id="KW-0052">Apoplast</keyword>
<dbReference type="OrthoDB" id="1864232at2759"/>
<dbReference type="GO" id="GO:0048046">
    <property type="term" value="C:apoplast"/>
    <property type="evidence" value="ECO:0007669"/>
    <property type="project" value="UniProtKB-SubCell"/>
</dbReference>
<feature type="signal peptide" evidence="4">
    <location>
        <begin position="1"/>
        <end position="26"/>
    </location>
</feature>
<dbReference type="Gene3D" id="2.40.480.10">
    <property type="entry name" value="Allene oxide cyclase-like"/>
    <property type="match status" value="1"/>
</dbReference>
<comment type="similarity">
    <text evidence="1 4">Belongs to the plant dirigent protein family.</text>
</comment>
<reference evidence="5" key="1">
    <citation type="journal article" date="2021" name="Nat. Commun.">
        <title>Genomic analyses provide insights into spinach domestication and the genetic basis of agronomic traits.</title>
        <authorList>
            <person name="Cai X."/>
            <person name="Sun X."/>
            <person name="Xu C."/>
            <person name="Sun H."/>
            <person name="Wang X."/>
            <person name="Ge C."/>
            <person name="Zhang Z."/>
            <person name="Wang Q."/>
            <person name="Fei Z."/>
            <person name="Jiao C."/>
            <person name="Wang Q."/>
        </authorList>
    </citation>
    <scope>NUCLEOTIDE SEQUENCE [LARGE SCALE GENOMIC DNA]</scope>
    <source>
        <strain evidence="5">cv. Varoflay</strain>
    </source>
</reference>
<dbReference type="RefSeq" id="XP_021846738.1">
    <property type="nucleotide sequence ID" value="XM_021991046.2"/>
</dbReference>
<keyword evidence="3 4" id="KW-0964">Secreted</keyword>
<comment type="subcellular location">
    <subcellularLocation>
        <location evidence="4">Secreted</location>
        <location evidence="4">Extracellular space</location>
        <location evidence="4">Apoplast</location>
    </subcellularLocation>
</comment>
<keyword evidence="5" id="KW-1185">Reference proteome</keyword>
<evidence type="ECO:0000256" key="3">
    <source>
        <dbReference type="ARBA" id="ARBA00022525"/>
    </source>
</evidence>
<dbReference type="Pfam" id="PF03018">
    <property type="entry name" value="Dirigent"/>
    <property type="match status" value="1"/>
</dbReference>
<sequence length="194" mass="21123">MARLTTLVVKLVILTIFVANTSRAWAQTTLQAHAEEWAKTVDSGRELTTTLQFYFHDTVSGKSPSAVKVAQPIQPDQQTRSGFGVLVMADDPLTVGPDPKSQLVGRAQGLYGSACQDELGLLMVMSYNFLDGKYNGSSISIMGRNSAMNPVREIPVVGGTGYFRMARGYALAHTYWFDLNTGDAIVGYNVTIIH</sequence>
<dbReference type="PANTHER" id="PTHR21495">
    <property type="entry name" value="NUCLEOPORIN-RELATED"/>
    <property type="match status" value="1"/>
</dbReference>
<evidence type="ECO:0000313" key="5">
    <source>
        <dbReference type="Proteomes" id="UP000813463"/>
    </source>
</evidence>
<dbReference type="AlphaFoldDB" id="A0A9R0ICX7"/>
<dbReference type="GeneID" id="110786493"/>
<reference evidence="6" key="2">
    <citation type="submission" date="2025-08" db="UniProtKB">
        <authorList>
            <consortium name="RefSeq"/>
        </authorList>
    </citation>
    <scope>IDENTIFICATION</scope>
    <source>
        <tissue evidence="6">Leaf</tissue>
    </source>
</reference>
<dbReference type="InterPro" id="IPR004265">
    <property type="entry name" value="Dirigent"/>
</dbReference>
<protein>
    <recommendedName>
        <fullName evidence="4">Dirigent protein</fullName>
    </recommendedName>
</protein>
<organism evidence="5 6">
    <name type="scientific">Spinacia oleracea</name>
    <name type="common">Spinach</name>
    <dbReference type="NCBI Taxonomy" id="3562"/>
    <lineage>
        <taxon>Eukaryota</taxon>
        <taxon>Viridiplantae</taxon>
        <taxon>Streptophyta</taxon>
        <taxon>Embryophyta</taxon>
        <taxon>Tracheophyta</taxon>
        <taxon>Spermatophyta</taxon>
        <taxon>Magnoliopsida</taxon>
        <taxon>eudicotyledons</taxon>
        <taxon>Gunneridae</taxon>
        <taxon>Pentapetalae</taxon>
        <taxon>Caryophyllales</taxon>
        <taxon>Chenopodiaceae</taxon>
        <taxon>Chenopodioideae</taxon>
        <taxon>Anserineae</taxon>
        <taxon>Spinacia</taxon>
    </lineage>
</organism>
<dbReference type="InterPro" id="IPR044859">
    <property type="entry name" value="Allene_oxi_cyc_Dirigent"/>
</dbReference>
<evidence type="ECO:0000256" key="4">
    <source>
        <dbReference type="RuleBase" id="RU363099"/>
    </source>
</evidence>
<evidence type="ECO:0000256" key="1">
    <source>
        <dbReference type="ARBA" id="ARBA00010746"/>
    </source>
</evidence>
<dbReference type="KEGG" id="soe:110786493"/>